<gene>
    <name evidence="7" type="ORF">AaeL_AAEL012193</name>
</gene>
<dbReference type="InterPro" id="IPR036236">
    <property type="entry name" value="Znf_C2H2_sf"/>
</dbReference>
<evidence type="ECO:0000256" key="1">
    <source>
        <dbReference type="ARBA" id="ARBA00022723"/>
    </source>
</evidence>
<feature type="domain" description="C2H2-type" evidence="6">
    <location>
        <begin position="239"/>
        <end position="266"/>
    </location>
</feature>
<dbReference type="HOGENOM" id="CLU_576489_0_0_1"/>
<dbReference type="EMBL" id="CH477849">
    <property type="protein sequence ID" value="EAT35655.1"/>
    <property type="molecule type" value="Genomic_DNA"/>
</dbReference>
<keyword evidence="4" id="KW-0862">Zinc</keyword>
<feature type="domain" description="C2H2-type" evidence="6">
    <location>
        <begin position="296"/>
        <end position="323"/>
    </location>
</feature>
<dbReference type="Pfam" id="PF00096">
    <property type="entry name" value="zf-C2H2"/>
    <property type="match status" value="5"/>
</dbReference>
<evidence type="ECO:0000256" key="4">
    <source>
        <dbReference type="ARBA" id="ARBA00022833"/>
    </source>
</evidence>
<evidence type="ECO:0000256" key="5">
    <source>
        <dbReference type="PROSITE-ProRule" id="PRU00042"/>
    </source>
</evidence>
<evidence type="ECO:0000313" key="7">
    <source>
        <dbReference type="EMBL" id="EAT35655.1"/>
    </source>
</evidence>
<dbReference type="GO" id="GO:0008270">
    <property type="term" value="F:zinc ion binding"/>
    <property type="evidence" value="ECO:0007669"/>
    <property type="project" value="UniProtKB-KW"/>
</dbReference>
<feature type="domain" description="C2H2-type" evidence="6">
    <location>
        <begin position="410"/>
        <end position="437"/>
    </location>
</feature>
<feature type="domain" description="C2H2-type" evidence="6">
    <location>
        <begin position="352"/>
        <end position="380"/>
    </location>
</feature>
<dbReference type="PROSITE" id="PS00028">
    <property type="entry name" value="ZINC_FINGER_C2H2_1"/>
    <property type="match status" value="8"/>
</dbReference>
<evidence type="ECO:0000259" key="6">
    <source>
        <dbReference type="PROSITE" id="PS50157"/>
    </source>
</evidence>
<dbReference type="PROSITE" id="PS50157">
    <property type="entry name" value="ZINC_FINGER_C2H2_2"/>
    <property type="match status" value="8"/>
</dbReference>
<dbReference type="PhylomeDB" id="Q16MU4"/>
<organism evidence="7 8">
    <name type="scientific">Aedes aegypti</name>
    <name type="common">Yellowfever mosquito</name>
    <name type="synonym">Culex aegypti</name>
    <dbReference type="NCBI Taxonomy" id="7159"/>
    <lineage>
        <taxon>Eukaryota</taxon>
        <taxon>Metazoa</taxon>
        <taxon>Ecdysozoa</taxon>
        <taxon>Arthropoda</taxon>
        <taxon>Hexapoda</taxon>
        <taxon>Insecta</taxon>
        <taxon>Pterygota</taxon>
        <taxon>Neoptera</taxon>
        <taxon>Endopterygota</taxon>
        <taxon>Diptera</taxon>
        <taxon>Nematocera</taxon>
        <taxon>Culicoidea</taxon>
        <taxon>Culicidae</taxon>
        <taxon>Culicinae</taxon>
        <taxon>Aedini</taxon>
        <taxon>Aedes</taxon>
        <taxon>Stegomyia</taxon>
    </lineage>
</organism>
<feature type="domain" description="C2H2-type" evidence="6">
    <location>
        <begin position="268"/>
        <end position="295"/>
    </location>
</feature>
<sequence length="474" mass="54127">MENHNDHQINSDQTNCQIVEYVADGNTQQSVSEAVLQFFPNAAPFEAAGVSQPVPVEIVTFQNESELKAYLDTQSASETTIWPTIFNESELQLFPNASPFEADESQPNPAECATFQTDSDLKAFLDTLSVEEVLKTFQEHYPSSDWPDSTIPQCVSDFSVAAPEGAATYNPTMEYPPIVDKSESAPCNSIPQKPRMKRKIKKVQTFTSSWNCELCGKAFKSKGGQVQHNQQIHSGPTPHVCNICGKRFRDFDTMEQHRQRHLMKDKPFKCSECPKQFIRHSDLQRHIVLHHSVSPHQCDICGKVFDRADHVTDHKWSHTNGTVKKLKARKPIPQKPRMKRKIKKAQTFTSSWNCELCGKAFKSKGGQVQHNQQIHSGPTPHVCNICGKRFREFDTMEQHRQRHLMKDKPFKCSECPKQFIRHSDLQRHIVLHHSVSPHQCDICGKVFDRADHVTDHKWSHTNGTVKKLKARKPF</sequence>
<feature type="domain" description="C2H2-type" evidence="6">
    <location>
        <begin position="381"/>
        <end position="408"/>
    </location>
</feature>
<dbReference type="SUPFAM" id="SSF57667">
    <property type="entry name" value="beta-beta-alpha zinc fingers"/>
    <property type="match status" value="4"/>
</dbReference>
<dbReference type="PANTHER" id="PTHR24408:SF58">
    <property type="entry name" value="TRANSCRIPTION FACTOR (TFIIIA), PUTATIVE (AFU_ORTHOLOGUE AFUA_1G05150)-RELATED"/>
    <property type="match status" value="1"/>
</dbReference>
<dbReference type="GO" id="GO:0043565">
    <property type="term" value="F:sequence-specific DNA binding"/>
    <property type="evidence" value="ECO:0007669"/>
    <property type="project" value="TreeGrafter"/>
</dbReference>
<dbReference type="Gene3D" id="3.30.160.60">
    <property type="entry name" value="Classic Zinc Finger"/>
    <property type="match status" value="6"/>
</dbReference>
<proteinExistence type="predicted"/>
<dbReference type="eggNOG" id="KOG1721">
    <property type="taxonomic scope" value="Eukaryota"/>
</dbReference>
<dbReference type="PaxDb" id="7159-AAEL012193-PA"/>
<protein>
    <submittedName>
        <fullName evidence="7">AAEL012193-PA</fullName>
    </submittedName>
</protein>
<reference evidence="7" key="1">
    <citation type="submission" date="2005-10" db="EMBL/GenBank/DDBJ databases">
        <authorList>
            <person name="Loftus B.J."/>
            <person name="Nene V.M."/>
            <person name="Hannick L.I."/>
            <person name="Bidwell S."/>
            <person name="Haas B."/>
            <person name="Amedeo P."/>
            <person name="Orvis J."/>
            <person name="Wortman J.R."/>
            <person name="White O.R."/>
            <person name="Salzberg S."/>
            <person name="Shumway M."/>
            <person name="Koo H."/>
            <person name="Zhao Y."/>
            <person name="Holmes M."/>
            <person name="Miller J."/>
            <person name="Schatz M."/>
            <person name="Pop M."/>
            <person name="Pai G."/>
            <person name="Utterback T."/>
            <person name="Rogers Y.-H."/>
            <person name="Kravitz S."/>
            <person name="Fraser C.M."/>
        </authorList>
    </citation>
    <scope>NUCLEOTIDE SEQUENCE</scope>
    <source>
        <strain evidence="7">Liverpool</strain>
    </source>
</reference>
<evidence type="ECO:0000256" key="2">
    <source>
        <dbReference type="ARBA" id="ARBA00022737"/>
    </source>
</evidence>
<evidence type="ECO:0000313" key="8">
    <source>
        <dbReference type="Proteomes" id="UP000682892"/>
    </source>
</evidence>
<accession>Q16MU4</accession>
<dbReference type="AlphaFoldDB" id="Q16MU4"/>
<dbReference type="SMART" id="SM00355">
    <property type="entry name" value="ZnF_C2H2"/>
    <property type="match status" value="8"/>
</dbReference>
<dbReference type="VEuPathDB" id="VectorBase:AAEL026973"/>
<name>Q16MU4_AEDAE</name>
<dbReference type="OMA" id="FTSSWNC"/>
<keyword evidence="1" id="KW-0479">Metal-binding</keyword>
<reference evidence="7" key="2">
    <citation type="journal article" date="2007" name="Science">
        <title>Genome sequence of Aedes aegypti, a major arbovirus vector.</title>
        <authorList>
            <person name="Nene V."/>
            <person name="Wortman J.R."/>
            <person name="Lawson D."/>
            <person name="Haas B."/>
            <person name="Kodira C."/>
            <person name="Tu Z.J."/>
            <person name="Loftus B."/>
            <person name="Xi Z."/>
            <person name="Megy K."/>
            <person name="Grabherr M."/>
            <person name="Ren Q."/>
            <person name="Zdobnov E.M."/>
            <person name="Lobo N.F."/>
            <person name="Campbell K.S."/>
            <person name="Brown S.E."/>
            <person name="Bonaldo M.F."/>
            <person name="Zhu J."/>
            <person name="Sinkins S.P."/>
            <person name="Hogenkamp D.G."/>
            <person name="Amedeo P."/>
            <person name="Arensburger P."/>
            <person name="Atkinson P.W."/>
            <person name="Bidwell S."/>
            <person name="Biedler J."/>
            <person name="Birney E."/>
            <person name="Bruggner R.V."/>
            <person name="Costas J."/>
            <person name="Coy M.R."/>
            <person name="Crabtree J."/>
            <person name="Crawford M."/>
            <person name="Debruyn B."/>
            <person name="Decaprio D."/>
            <person name="Eiglmeier K."/>
            <person name="Eisenstadt E."/>
            <person name="El-Dorry H."/>
            <person name="Gelbart W.M."/>
            <person name="Gomes S.L."/>
            <person name="Hammond M."/>
            <person name="Hannick L.I."/>
            <person name="Hogan J.R."/>
            <person name="Holmes M.H."/>
            <person name="Jaffe D."/>
            <person name="Johnston J.S."/>
            <person name="Kennedy R.C."/>
            <person name="Koo H."/>
            <person name="Kravitz S."/>
            <person name="Kriventseva E.V."/>
            <person name="Kulp D."/>
            <person name="Labutti K."/>
            <person name="Lee E."/>
            <person name="Li S."/>
            <person name="Lovin D.D."/>
            <person name="Mao C."/>
            <person name="Mauceli E."/>
            <person name="Menck C.F."/>
            <person name="Miller J.R."/>
            <person name="Montgomery P."/>
            <person name="Mori A."/>
            <person name="Nascimento A.L."/>
            <person name="Naveira H.F."/>
            <person name="Nusbaum C."/>
            <person name="O'leary S."/>
            <person name="Orvis J."/>
            <person name="Pertea M."/>
            <person name="Quesneville H."/>
            <person name="Reidenbach K.R."/>
            <person name="Rogers Y.H."/>
            <person name="Roth C.W."/>
            <person name="Schneider J.R."/>
            <person name="Schatz M."/>
            <person name="Shumway M."/>
            <person name="Stanke M."/>
            <person name="Stinson E.O."/>
            <person name="Tubio J.M."/>
            <person name="Vanzee J.P."/>
            <person name="Verjovski-Almeida S."/>
            <person name="Werner D."/>
            <person name="White O."/>
            <person name="Wyder S."/>
            <person name="Zeng Q."/>
            <person name="Zhao Q."/>
            <person name="Zhao Y."/>
            <person name="Hill C.A."/>
            <person name="Raikhel A.S."/>
            <person name="Soares M.B."/>
            <person name="Knudson D.L."/>
            <person name="Lee N.H."/>
            <person name="Galagan J."/>
            <person name="Salzberg S.L."/>
            <person name="Paulsen I.T."/>
            <person name="Dimopoulos G."/>
            <person name="Collins F.H."/>
            <person name="Birren B."/>
            <person name="Fraser-Liggett C.M."/>
            <person name="Severson D.W."/>
        </authorList>
    </citation>
    <scope>NUCLEOTIDE SEQUENCE [LARGE SCALE GENOMIC DNA]</scope>
    <source>
        <strain evidence="7">Liverpool</strain>
    </source>
</reference>
<dbReference type="GO" id="GO:0005634">
    <property type="term" value="C:nucleus"/>
    <property type="evidence" value="ECO:0007669"/>
    <property type="project" value="TreeGrafter"/>
</dbReference>
<keyword evidence="2" id="KW-0677">Repeat</keyword>
<feature type="domain" description="C2H2-type" evidence="6">
    <location>
        <begin position="438"/>
        <end position="465"/>
    </location>
</feature>
<evidence type="ECO:0000256" key="3">
    <source>
        <dbReference type="ARBA" id="ARBA00022771"/>
    </source>
</evidence>
<dbReference type="FunFam" id="3.30.160.60:FF:000100">
    <property type="entry name" value="Zinc finger 45-like"/>
    <property type="match status" value="2"/>
</dbReference>
<dbReference type="Proteomes" id="UP000682892">
    <property type="component" value="Unassembled WGS sequence"/>
</dbReference>
<dbReference type="VEuPathDB" id="VectorBase:AAEL026246"/>
<dbReference type="GO" id="GO:0000981">
    <property type="term" value="F:DNA-binding transcription factor activity, RNA polymerase II-specific"/>
    <property type="evidence" value="ECO:0007669"/>
    <property type="project" value="TreeGrafter"/>
</dbReference>
<feature type="domain" description="C2H2-type" evidence="6">
    <location>
        <begin position="210"/>
        <end position="238"/>
    </location>
</feature>
<dbReference type="Pfam" id="PF13912">
    <property type="entry name" value="zf-C2H2_6"/>
    <property type="match status" value="1"/>
</dbReference>
<reference evidence="7" key="3">
    <citation type="submission" date="2012-09" db="EMBL/GenBank/DDBJ databases">
        <authorList>
            <consortium name="VectorBase"/>
        </authorList>
    </citation>
    <scope>NUCLEOTIDE SEQUENCE</scope>
    <source>
        <strain evidence="7">Liverpool</strain>
    </source>
</reference>
<dbReference type="PANTHER" id="PTHR24408">
    <property type="entry name" value="ZINC FINGER PROTEIN"/>
    <property type="match status" value="1"/>
</dbReference>
<dbReference type="InterPro" id="IPR013087">
    <property type="entry name" value="Znf_C2H2_type"/>
</dbReference>
<keyword evidence="3 5" id="KW-0863">Zinc-finger</keyword>